<evidence type="ECO:0000256" key="7">
    <source>
        <dbReference type="SAM" id="Phobius"/>
    </source>
</evidence>
<evidence type="ECO:0000259" key="8">
    <source>
        <dbReference type="PROSITE" id="PS50850"/>
    </source>
</evidence>
<sequence length="480" mass="49808">MRVLAQYRSFPRSVQLLLLNQLTINLGFYMLIPYLAAHLSDGLGLATWLVGLVLGVRNFAQQGMFLVGGALADRFGYKPLIVAGCALRTVGFALLGVVDSLPALIVASAATGFAGALFNPAVRAYLAQDAGERRVEAFALFSVFYQAGILLGPLIGLALTGVSFSLTCLVSAGVFALLTVLQIRALPSSGGAADGSPGRDAAGWRDIVGNRPFLLFAAAMAGSYVLSFQVYLALPLQAATVTATAAHATMLVAALFAVSGLVTIVGQLRVTAWCRERLGPARSMVLGLVTLGAAFLPPLATSALPGGGGVLGAIALVLSAGVLALGTAILFPFEMSTIVALSGNRRVATHYGLYNTVCGVGILLGNLGTGWALDLARSSGLPVAPWLVLIVVGTGCAAAVRSLRHRGLLPAEEQRRLRGGRHRLRRSDAGRARPGVPAGVPTRPVEPRAGVAGGRVGPLPARPALRMEAGTRTDERLIRR</sequence>
<keyword evidence="4 7" id="KW-1133">Transmembrane helix</keyword>
<dbReference type="PANTHER" id="PTHR42688:SF1">
    <property type="entry name" value="BLR5212 PROTEIN"/>
    <property type="match status" value="1"/>
</dbReference>
<dbReference type="InterPro" id="IPR052425">
    <property type="entry name" value="Uncharacterized_MFS-type"/>
</dbReference>
<evidence type="ECO:0000313" key="10">
    <source>
        <dbReference type="Proteomes" id="UP000694287"/>
    </source>
</evidence>
<feature type="compositionally biased region" description="Basic and acidic residues" evidence="6">
    <location>
        <begin position="469"/>
        <end position="480"/>
    </location>
</feature>
<comment type="caution">
    <text evidence="9">The sequence shown here is derived from an EMBL/GenBank/DDBJ whole genome shotgun (WGS) entry which is preliminary data.</text>
</comment>
<feature type="transmembrane region" description="Helical" evidence="7">
    <location>
        <begin position="42"/>
        <end position="60"/>
    </location>
</feature>
<dbReference type="CDD" id="cd17329">
    <property type="entry name" value="MFS_MdtH_MDR_like"/>
    <property type="match status" value="1"/>
</dbReference>
<evidence type="ECO:0000256" key="1">
    <source>
        <dbReference type="ARBA" id="ARBA00004651"/>
    </source>
</evidence>
<feature type="domain" description="Major facilitator superfamily (MFS) profile" evidence="8">
    <location>
        <begin position="13"/>
        <end position="407"/>
    </location>
</feature>
<reference evidence="9 10" key="1">
    <citation type="submission" date="2020-11" db="EMBL/GenBank/DDBJ databases">
        <title>Pseudonocardia abyssalis sp. nov. and Pseudonocardia oceani sp. nov., description and phylogenomic analysis of two novel actinomycetes isolated from the deep Southern Ocean.</title>
        <authorList>
            <person name="Parra J."/>
        </authorList>
    </citation>
    <scope>NUCLEOTIDE SEQUENCE [LARGE SCALE GENOMIC DNA]</scope>
    <source>
        <strain evidence="9 10">KRD-168</strain>
    </source>
</reference>
<gene>
    <name evidence="9" type="ORF">I4I81_11580</name>
</gene>
<dbReference type="Proteomes" id="UP000694287">
    <property type="component" value="Unassembled WGS sequence"/>
</dbReference>
<feature type="region of interest" description="Disordered" evidence="6">
    <location>
        <begin position="414"/>
        <end position="480"/>
    </location>
</feature>
<feature type="transmembrane region" description="Helical" evidence="7">
    <location>
        <begin position="246"/>
        <end position="265"/>
    </location>
</feature>
<evidence type="ECO:0000256" key="3">
    <source>
        <dbReference type="ARBA" id="ARBA00022692"/>
    </source>
</evidence>
<dbReference type="EMBL" id="JADQDK010000001">
    <property type="protein sequence ID" value="MBW0134896.1"/>
    <property type="molecule type" value="Genomic_DNA"/>
</dbReference>
<evidence type="ECO:0000256" key="5">
    <source>
        <dbReference type="ARBA" id="ARBA00023136"/>
    </source>
</evidence>
<evidence type="ECO:0000313" key="9">
    <source>
        <dbReference type="EMBL" id="MBW0134896.1"/>
    </source>
</evidence>
<feature type="transmembrane region" description="Helical" evidence="7">
    <location>
        <begin position="285"/>
        <end position="304"/>
    </location>
</feature>
<feature type="transmembrane region" description="Helical" evidence="7">
    <location>
        <begin position="104"/>
        <end position="126"/>
    </location>
</feature>
<dbReference type="InterPro" id="IPR011701">
    <property type="entry name" value="MFS"/>
</dbReference>
<dbReference type="InterPro" id="IPR020846">
    <property type="entry name" value="MFS_dom"/>
</dbReference>
<evidence type="ECO:0000256" key="6">
    <source>
        <dbReference type="SAM" id="MobiDB-lite"/>
    </source>
</evidence>
<feature type="transmembrane region" description="Helical" evidence="7">
    <location>
        <begin position="138"/>
        <end position="156"/>
    </location>
</feature>
<feature type="transmembrane region" description="Helical" evidence="7">
    <location>
        <begin position="383"/>
        <end position="400"/>
    </location>
</feature>
<dbReference type="PROSITE" id="PS50850">
    <property type="entry name" value="MFS"/>
    <property type="match status" value="1"/>
</dbReference>
<proteinExistence type="predicted"/>
<feature type="transmembrane region" description="Helical" evidence="7">
    <location>
        <begin position="80"/>
        <end position="98"/>
    </location>
</feature>
<name>A0ABS6URK8_9PSEU</name>
<feature type="transmembrane region" description="Helical" evidence="7">
    <location>
        <begin position="352"/>
        <end position="371"/>
    </location>
</feature>
<feature type="transmembrane region" description="Helical" evidence="7">
    <location>
        <begin position="310"/>
        <end position="331"/>
    </location>
</feature>
<feature type="transmembrane region" description="Helical" evidence="7">
    <location>
        <begin position="162"/>
        <end position="181"/>
    </location>
</feature>
<keyword evidence="3 7" id="KW-0812">Transmembrane</keyword>
<accession>A0ABS6URK8</accession>
<keyword evidence="10" id="KW-1185">Reference proteome</keyword>
<keyword evidence="2" id="KW-1003">Cell membrane</keyword>
<dbReference type="Pfam" id="PF07690">
    <property type="entry name" value="MFS_1"/>
    <property type="match status" value="1"/>
</dbReference>
<feature type="transmembrane region" description="Helical" evidence="7">
    <location>
        <begin position="16"/>
        <end position="36"/>
    </location>
</feature>
<evidence type="ECO:0000256" key="2">
    <source>
        <dbReference type="ARBA" id="ARBA00022475"/>
    </source>
</evidence>
<keyword evidence="5 7" id="KW-0472">Membrane</keyword>
<evidence type="ECO:0000256" key="4">
    <source>
        <dbReference type="ARBA" id="ARBA00022989"/>
    </source>
</evidence>
<protein>
    <submittedName>
        <fullName evidence="9">MFS transporter</fullName>
    </submittedName>
</protein>
<dbReference type="PANTHER" id="PTHR42688">
    <property type="entry name" value="CONSERVED PROTEIN"/>
    <property type="match status" value="1"/>
</dbReference>
<feature type="transmembrane region" description="Helical" evidence="7">
    <location>
        <begin position="213"/>
        <end position="234"/>
    </location>
</feature>
<organism evidence="9 10">
    <name type="scientific">Pseudonocardia abyssalis</name>
    <dbReference type="NCBI Taxonomy" id="2792008"/>
    <lineage>
        <taxon>Bacteria</taxon>
        <taxon>Bacillati</taxon>
        <taxon>Actinomycetota</taxon>
        <taxon>Actinomycetes</taxon>
        <taxon>Pseudonocardiales</taxon>
        <taxon>Pseudonocardiaceae</taxon>
        <taxon>Pseudonocardia</taxon>
    </lineage>
</organism>
<comment type="subcellular location">
    <subcellularLocation>
        <location evidence="1">Cell membrane</location>
        <topology evidence="1">Multi-pass membrane protein</topology>
    </subcellularLocation>
</comment>